<keyword evidence="11" id="KW-0505">Motor protein</keyword>
<evidence type="ECO:0000256" key="5">
    <source>
        <dbReference type="ARBA" id="ARBA00022737"/>
    </source>
</evidence>
<dbReference type="Pfam" id="PF17857">
    <property type="entry name" value="AAA_lid_1"/>
    <property type="match status" value="1"/>
</dbReference>
<dbReference type="GO" id="GO:0005874">
    <property type="term" value="C:microtubule"/>
    <property type="evidence" value="ECO:0007669"/>
    <property type="project" value="UniProtKB-KW"/>
</dbReference>
<dbReference type="InterPro" id="IPR042219">
    <property type="entry name" value="AAA_lid_11_sf"/>
</dbReference>
<keyword evidence="5" id="KW-0677">Repeat</keyword>
<feature type="domain" description="AAA+ ATPase" evidence="16">
    <location>
        <begin position="1447"/>
        <end position="1591"/>
    </location>
</feature>
<dbReference type="GO" id="GO:0008569">
    <property type="term" value="F:minus-end-directed microtubule motor activity"/>
    <property type="evidence" value="ECO:0007669"/>
    <property type="project" value="InterPro"/>
</dbReference>
<dbReference type="InterPro" id="IPR035706">
    <property type="entry name" value="AAA_9"/>
</dbReference>
<dbReference type="Gene3D" id="1.10.8.1220">
    <property type="match status" value="1"/>
</dbReference>
<dbReference type="Gene3D" id="6.10.140.1060">
    <property type="match status" value="1"/>
</dbReference>
<dbReference type="Gene3D" id="3.40.50.300">
    <property type="entry name" value="P-loop containing nucleotide triphosphate hydrolases"/>
    <property type="match status" value="7"/>
</dbReference>
<dbReference type="Gene3D" id="1.10.287.2620">
    <property type="match status" value="1"/>
</dbReference>
<name>A0A8S4RSB7_9NEOP</name>
<evidence type="ECO:0000256" key="7">
    <source>
        <dbReference type="ARBA" id="ARBA00022840"/>
    </source>
</evidence>
<dbReference type="Pfam" id="PF12775">
    <property type="entry name" value="AAA_7"/>
    <property type="match status" value="1"/>
</dbReference>
<dbReference type="FunFam" id="1.10.287.2620:FF:000003">
    <property type="entry name" value="Dynein, axonemal, heavy chain 5"/>
    <property type="match status" value="1"/>
</dbReference>
<dbReference type="FunFam" id="1.20.140.100:FF:000003">
    <property type="entry name" value="Dynein, axonemal, heavy chain 5"/>
    <property type="match status" value="1"/>
</dbReference>
<evidence type="ECO:0000313" key="17">
    <source>
        <dbReference type="EMBL" id="CAH2240702.1"/>
    </source>
</evidence>
<dbReference type="FunFam" id="1.20.920.20:FF:000004">
    <property type="entry name" value="Dynein axonemal heavy chain 5"/>
    <property type="match status" value="1"/>
</dbReference>
<dbReference type="FunFam" id="1.20.1270.280:FF:000002">
    <property type="entry name" value="Dynein heavy chain 5, axonemal"/>
    <property type="match status" value="1"/>
</dbReference>
<sequence>MGDEGGPESAEEPGEPVPALSIMDPGEGHIEDVSHTTGKLDDISRRLSRKQSVYPVKPGTSAEIIDIDRTALEAILDVSSRIQDIQKKSKVSMSTLGLAHESYKDKQAKAKEARNNRIGGLKSQNRFLLENGATVLNRTLEYVLEGVYDADVHIDILDSSLADGGRSCFVLCDASLPPLKMESGRFVPNQKGKMDRTYISDATTIGTEGMCVAFYRIKNKAVDMKSVADDYFFAVFDINQENENVVSGIFKTLQRVHVPAIKACQAWGDLNPPNPKSADIIKSYISKIMLFLDYLAKTKVDLDCCTKFKINLTLYEEELADQDKMKAAITKTHVLEEICTYVKQWVKQIMMVLVQSQQLRREPSNIGPLAELDHWRRQLTTFTSIIEHIKSEPCQMCDPLTMQQYIPGLIYTVRMIFATSRYYNTTKQISTLLVKVTNQILNMCMDYMTNGGKKTIWNQDKLNFIKKAKITGVLFNNLVSFVSSFRSMPKLYLPLLRAQLVKLDNAFQPGLSSITWTSLEIQPYCDTIEHVLDEVDLFVKEVVDMKEARIDAILQSISKTLLVYLPEIAVDPNSFYEDNLIRRDEIAMDLQQKSFNAEIAVIELINKFLGSVPSQPIRDLVDNCFLTMTNDPEEQKKLKPLMFTMMYVEIPRILIKPSLDEIQSAFSQVVLNCIMDIHRSVFMWGQQDMIKKEGLKGKSFSITRTVYHRFAPLWAEDRVQQIQSFVDTNPLNVIIGDMFKKYESETDEVLNLPKRHIIGSIQINMDNITLALHIESVEWKRILGKLLSQAYKERVLKLMQFIKDRMKTMSKKIKDLDDVRVAMMCLEMIRDEFIGMDMELDLIEESYALFSQFNIDIPKDDADMVYGLRYTFQNMLLTAQQVQQRIVEMQGPLQQELTDGVSNFLKDVLKFDADYEQFGPMTPGLSAREASDRYSLYLAVMNSIDGYFETPWVAIDIEQIVAQLAEFDLRCRKLPRGMKDWPAFIDLKNKIDDFNQTCPLLELMADKSMKDRHWRRLEKLMNCILDVESETFTLANVMEAPLLKYKEDVEDICISAVKEKDIEAKLKQVIADWAVVDLTFAPFKNRGELLIKPQDTLDIITMLEDSLMVLNSLASNRYNAPFKRDILLWINKLVGTTDILEKWLQVQTLWMYLEAVFVGGDIAKQLPAEAKRFATIDKTYVKIMYRARDIVNCVEVCVSDDTLKQLLPHLIEQLEACQKSLTGYLETKRLIFPRFFFVSDPVLLEILGQSSNPQSIQIWLNTLLDTMKDTVRNIIASIAQAMASDPEFEFLVSFWNFPGQASLLGMQILWTNDAEYALKKARADRFIMRLTNQKNLDLLNGLIDQTVTDLVPLDRTRVETMITIHVHQRDIFDDLVRMRIKSPGDFEWQKQARFYYFEDSDDCVVSITDVDFLYQNEYLGITERLVITPLTDRCYITLSQAIGMSMGGAPAGPAGTGKTETTKDMGRTLGKLVIVFNCSDQMDFRGLGRIYKGLAQSGTWGCFDEFNRIELPVLSVAAQQIYICLTARREKREFFIFSDGDTVSLNPEFAFIITMNPGYAGRQELPENLKIQFRSVAMMVPDRQIIIRVKLASCGFKENILLARKFFTLYKLCEEQLSKQVHYDFGLRNILSVLRTMGSQKRANPDSTEENIMMRVLKEMQRAIGIITERTGLVNHPEWNLKIIQLYETSLVRHGLMTMGPTGSGKTTCIHTLMAALTEVGKPHKEMRMNPKAITAPQMFGRLDVATNDWTDDGPVDAVWIENLNSVLDDNKTLTLANGDRISMALNSKLVFEPDNVDNASPATVSRMGMVFLSSSVLKWQPILEGWLKTRTQKEADSFRAAFNKVYDDVHSFVQQKLPAKMKLLEAIYIRQCIDVLVGLLQIEIPGGKIHTDRHLERLFVFAMMWSLGAVLELDARYKMAEFMTKLSVRMDWPGARSKEWVMPFEFMVNETGAWQHWSEIVEDYIYPNDSVPEYASILVPNVDNVCISFLIDTIAKQNKAVLLIGEQGTAKTVMLKSYMTKYDNEVKLFKMINFSSATTPNMFQRIIESYVEKRVGMTYGPPGGRAMTVFVDDINMPVVNEWGDQVKMLPTPAKFHYVFNLRDLSRIWEGILFIKKEELPTIKVAMKLWFHECLRVISDRFTTFDDKDWFVANFWKTAAQELPDVVSEFPESETFFVNFLREPVDPTGDEDEDFSTDAPKIYEELPTWDFVLMKLGQFQETFNEQIRGAHLDLVFFHDAMVHLFIISRIINTPRSYNVNNFMDDIKVLYRMAGLQGEGVSFIFTDNDIKDEQFLEFLNNILSSGEIANLFAKDEMDEILNELTPIMKKYAPRRIPVPDVLYEYFIMRSRANLHVVLCFSPVGEKFRSRALKFPGLISGSTMDWFQKWPKEALIEVAHHFLWDFNVVCSTETKIQLIEIMGMVQDNVADTCVMYYDRFRRQTHVTPKSYLSFLEGYKVLYKEKHMHIAELARRMTTGLDKLVEAAASVDILKKELEVKELEIKEATAKAEEVLAAVAESAAAAEVVKAEVLAVKDRAVKLVGVIAAETAVAEEKLAAAKPALEAAEAALLTINAADIATVRKLGKPPYLITLIMDAVIILFRKRIDPIKPDPEKQFLMASWAESLKVMADSRFLNNLKFYPKDEINAEMVDLLQPYFRFSQYTFEAAKIACGNVAGLISWTIAMAQFYSVNKDVLPLKANLAVMQGKYQAAKRELEAAEALLEAKERELAGVQRQFEEAMSFKQAVLDDAAKCQQKMDAATALINGLSGERVRWTEQSALFKSEIERLVGDILLLTGFLSYTGPFNQEFRLYLIQSWLHELLRRKIPVSMNLSITDQLTDAATIGDWNLCGLPTDDLSVQNGIIVTKAARFPLLIDPQTQGKIWIKNMEKFNDLIVTTLNHKYFRNHVEDCVSLGRPMLIEDVAEELDPALDNILEKNYIKIGSSFKVKLGDKEIDVTAGHKIYITTKLPNPAYTPEISARTSIIDFTVTMQGLEDQLLGRVILTEKAEMEAERTQLIMDVTANRRKMQELEANLLHKLTTIQGSLVEDVSLIQVLNITKSTATEVKEKLDIAKETEQKINIAREEFRPVATRGSVLYFLICNMSLVCNMYQTSLAQFLERFDISMERSTPSPITFKRIAFIIEYLTYDVWKYISRGFYEKHKYLFTLLLTLKIDLQREYVTYDEFQTFIKGGAALDLNACPPKPFKWVTDMSWLNLVALSSLRQFTNILEQVNNNEKAWKSWFEKEAPEDEPLPDGYHTLDVFRKLLIVRAWCSDRALAQSLKYVTFSMGSKFSEAVIVNYEAMVLESRPLVPLIGYLSMGSDPTPSIEITAKRLECLCSSISMGQGQEVHARKLIDRALKEGLWVLLQNCHLGLEYMVEVMEQFSELEKEPEKVHETFRLWITTEVHEKFPITLLQMSIKYTCEPPSGIKAGLMRTYDSMSQDFLDYSDSPFYLPMIYTISFLHTVVQERRKFGPLGWNIPYEFNSADWLASCMFVQNHLDVLEPGQSVSWTTVRYMVSAVQYGGRVTDDYDNRLLSTFCRVWLTEQLFSDEFQFYKNYGIMKFKNIPEYIEEIEKMKTTDPPQAYGLHTNADITYQRNMTQELLDTILSIQPKESSSGGGETREASVYRQSKEMLEKVPPNFDPHEVKERLRFYGILNSMVIFLRQEIDRMQKVISLVRTTLKDLLLAIDGTIIMNEALRDSLDSIYDAKVPKIWQKGSWSSSTLGFWFTEFLERNIQFSTWCFQARPFSFWMTGFFNPQGFLTAMRQEVTRAHKGWALDMVALHNDVTKYVLDEIKAPPNEGVFVHGLFLDGAGWDRRNLRLCEATLKVLYTQLPVVHVYAINSTAPKDPKLYQCPVYKKPFRTGLTFITPLWLPTMKNPDHWILRGVAILCDIK</sequence>
<dbReference type="FunFam" id="1.10.8.1220:FF:000001">
    <property type="entry name" value="Dynein axonemal heavy chain 5"/>
    <property type="match status" value="1"/>
</dbReference>
<dbReference type="InterPro" id="IPR026983">
    <property type="entry name" value="DHC"/>
</dbReference>
<evidence type="ECO:0000256" key="10">
    <source>
        <dbReference type="ARBA" id="ARBA00023069"/>
    </source>
</evidence>
<dbReference type="InterPro" id="IPR035699">
    <property type="entry name" value="AAA_6"/>
</dbReference>
<dbReference type="InterPro" id="IPR042222">
    <property type="entry name" value="Dynein_2_N"/>
</dbReference>
<evidence type="ECO:0000256" key="11">
    <source>
        <dbReference type="ARBA" id="ARBA00023175"/>
    </source>
</evidence>
<keyword evidence="12" id="KW-0206">Cytoskeleton</keyword>
<dbReference type="GO" id="GO:0005858">
    <property type="term" value="C:axonemal dynein complex"/>
    <property type="evidence" value="ECO:0007669"/>
    <property type="project" value="TreeGrafter"/>
</dbReference>
<dbReference type="InterPro" id="IPR041228">
    <property type="entry name" value="Dynein_C"/>
</dbReference>
<feature type="region of interest" description="Disordered" evidence="15">
    <location>
        <begin position="1"/>
        <end position="38"/>
    </location>
</feature>
<dbReference type="GO" id="GO:0005524">
    <property type="term" value="F:ATP binding"/>
    <property type="evidence" value="ECO:0007669"/>
    <property type="project" value="UniProtKB-KW"/>
</dbReference>
<feature type="domain" description="AAA+ ATPase" evidence="16">
    <location>
        <begin position="1998"/>
        <end position="2143"/>
    </location>
</feature>
<dbReference type="Gene3D" id="3.10.490.20">
    <property type="match status" value="1"/>
</dbReference>
<dbReference type="Proteomes" id="UP000838756">
    <property type="component" value="Unassembled WGS sequence"/>
</dbReference>
<evidence type="ECO:0000256" key="2">
    <source>
        <dbReference type="ARBA" id="ARBA00008887"/>
    </source>
</evidence>
<accession>A0A8S4RSB7</accession>
<dbReference type="Pfam" id="PF03028">
    <property type="entry name" value="Dynein_heavy"/>
    <property type="match status" value="1"/>
</dbReference>
<feature type="domain" description="AAA+ ATPase" evidence="16">
    <location>
        <begin position="1694"/>
        <end position="1824"/>
    </location>
</feature>
<dbReference type="FunFam" id="1.10.8.710:FF:000003">
    <property type="entry name" value="Dynein axonemal heavy chain 5"/>
    <property type="match status" value="1"/>
</dbReference>
<dbReference type="FunFam" id="3.40.50.300:FF:000320">
    <property type="entry name" value="Dynein, axonemal, heavy chain 5"/>
    <property type="match status" value="1"/>
</dbReference>
<feature type="compositionally biased region" description="Basic and acidic residues" evidence="15">
    <location>
        <begin position="26"/>
        <end position="38"/>
    </location>
</feature>
<dbReference type="InterPro" id="IPR024317">
    <property type="entry name" value="Dynein_heavy_chain_D4_dom"/>
</dbReference>
<evidence type="ECO:0000259" key="16">
    <source>
        <dbReference type="SMART" id="SM00382"/>
    </source>
</evidence>
<dbReference type="InterPro" id="IPR043160">
    <property type="entry name" value="Dynein_C_barrel"/>
</dbReference>
<dbReference type="FunFam" id="3.40.50.300:FF:000049">
    <property type="entry name" value="Dynein, axonemal, heavy chain 5"/>
    <property type="match status" value="1"/>
</dbReference>
<evidence type="ECO:0000313" key="18">
    <source>
        <dbReference type="Proteomes" id="UP000838756"/>
    </source>
</evidence>
<evidence type="ECO:0000256" key="8">
    <source>
        <dbReference type="ARBA" id="ARBA00023017"/>
    </source>
</evidence>
<dbReference type="FunFam" id="3.10.490.20:FF:000003">
    <property type="entry name" value="Dynein heavy chain 5, axonemal"/>
    <property type="match status" value="1"/>
</dbReference>
<dbReference type="InterPro" id="IPR024743">
    <property type="entry name" value="Dynein_HC_stalk"/>
</dbReference>
<proteinExistence type="inferred from homology"/>
<keyword evidence="6" id="KW-0547">Nucleotide-binding</keyword>
<dbReference type="InterPro" id="IPR004273">
    <property type="entry name" value="Dynein_heavy_D6_P-loop"/>
</dbReference>
<feature type="coiled-coil region" evidence="14">
    <location>
        <begin position="2481"/>
        <end position="2515"/>
    </location>
</feature>
<dbReference type="InterPro" id="IPR003593">
    <property type="entry name" value="AAA+_ATPase"/>
</dbReference>
<evidence type="ECO:0000256" key="1">
    <source>
        <dbReference type="ARBA" id="ARBA00004430"/>
    </source>
</evidence>
<evidence type="ECO:0000256" key="12">
    <source>
        <dbReference type="ARBA" id="ARBA00023212"/>
    </source>
</evidence>
<reference evidence="17" key="1">
    <citation type="submission" date="2022-03" db="EMBL/GenBank/DDBJ databases">
        <authorList>
            <person name="Lindestad O."/>
        </authorList>
    </citation>
    <scope>NUCLEOTIDE SEQUENCE</scope>
</reference>
<evidence type="ECO:0000256" key="6">
    <source>
        <dbReference type="ARBA" id="ARBA00022741"/>
    </source>
</evidence>
<dbReference type="Gene3D" id="1.20.920.20">
    <property type="match status" value="1"/>
</dbReference>
<gene>
    <name evidence="17" type="primary">jg13940</name>
    <name evidence="17" type="ORF">PAEG_LOCUS17268</name>
</gene>
<dbReference type="GO" id="GO:0045505">
    <property type="term" value="F:dynein intermediate chain binding"/>
    <property type="evidence" value="ECO:0007669"/>
    <property type="project" value="InterPro"/>
</dbReference>
<dbReference type="InterPro" id="IPR041589">
    <property type="entry name" value="DNAH3_AAA_lid_1"/>
</dbReference>
<protein>
    <submittedName>
        <fullName evidence="17">Jg13940 protein</fullName>
    </submittedName>
</protein>
<evidence type="ECO:0000256" key="13">
    <source>
        <dbReference type="ARBA" id="ARBA00023273"/>
    </source>
</evidence>
<dbReference type="Pfam" id="PF08385">
    <property type="entry name" value="DHC_N1"/>
    <property type="match status" value="2"/>
</dbReference>
<evidence type="ECO:0000256" key="14">
    <source>
        <dbReference type="SAM" id="Coils"/>
    </source>
</evidence>
<dbReference type="InterPro" id="IPR041658">
    <property type="entry name" value="AAA_lid_11"/>
</dbReference>
<dbReference type="Gene3D" id="3.20.180.20">
    <property type="entry name" value="Dynein heavy chain, N-terminal domain 2"/>
    <property type="match status" value="1"/>
</dbReference>
<keyword evidence="10" id="KW-0969">Cilium</keyword>
<dbReference type="InterPro" id="IPR043157">
    <property type="entry name" value="Dynein_AAA1S"/>
</dbReference>
<dbReference type="PANTHER" id="PTHR46532:SF4">
    <property type="entry name" value="AAA+ ATPASE DOMAIN-CONTAINING PROTEIN"/>
    <property type="match status" value="1"/>
</dbReference>
<dbReference type="Pfam" id="PF08393">
    <property type="entry name" value="DHC_N2"/>
    <property type="match status" value="1"/>
</dbReference>
<dbReference type="Pfam" id="PF12780">
    <property type="entry name" value="AAA_8"/>
    <property type="match status" value="1"/>
</dbReference>
<dbReference type="InterPro" id="IPR027417">
    <property type="entry name" value="P-loop_NTPase"/>
</dbReference>
<dbReference type="FunFam" id="1.10.8.720:FF:000004">
    <property type="entry name" value="Dynein heavy chain 5, axonemal"/>
    <property type="match status" value="1"/>
</dbReference>
<keyword evidence="3" id="KW-0963">Cytoplasm</keyword>
<dbReference type="InterPro" id="IPR013594">
    <property type="entry name" value="Dynein_heavy_tail"/>
</dbReference>
<dbReference type="Gene3D" id="1.20.58.1120">
    <property type="match status" value="1"/>
</dbReference>
<dbReference type="FunFam" id="3.40.50.300:FF:000044">
    <property type="entry name" value="Dynein heavy chain 5, axonemal"/>
    <property type="match status" value="1"/>
</dbReference>
<keyword evidence="18" id="KW-1185">Reference proteome</keyword>
<keyword evidence="4" id="KW-0493">Microtubule</keyword>
<keyword evidence="7" id="KW-0067">ATP-binding</keyword>
<comment type="caution">
    <text evidence="17">The sequence shown here is derived from an EMBL/GenBank/DDBJ whole genome shotgun (WGS) entry which is preliminary data.</text>
</comment>
<dbReference type="InterPro" id="IPR041466">
    <property type="entry name" value="Dynein_AAA5_ext"/>
</dbReference>
<comment type="subcellular location">
    <subcellularLocation>
        <location evidence="1">Cytoplasm</location>
        <location evidence="1">Cytoskeleton</location>
        <location evidence="1">Cilium axoneme</location>
    </subcellularLocation>
</comment>
<dbReference type="Pfam" id="PF12774">
    <property type="entry name" value="AAA_6"/>
    <property type="match status" value="1"/>
</dbReference>
<dbReference type="Gene3D" id="1.20.920.30">
    <property type="match status" value="1"/>
</dbReference>
<feature type="compositionally biased region" description="Acidic residues" evidence="15">
    <location>
        <begin position="1"/>
        <end position="14"/>
    </location>
</feature>
<keyword evidence="13" id="KW-0966">Cell projection</keyword>
<dbReference type="GO" id="GO:0051959">
    <property type="term" value="F:dynein light intermediate chain binding"/>
    <property type="evidence" value="ECO:0007669"/>
    <property type="project" value="InterPro"/>
</dbReference>
<dbReference type="Pfam" id="PF17852">
    <property type="entry name" value="Dynein_AAA_lid"/>
    <property type="match status" value="1"/>
</dbReference>
<dbReference type="Pfam" id="PF18198">
    <property type="entry name" value="AAA_lid_11"/>
    <property type="match status" value="1"/>
</dbReference>
<comment type="similarity">
    <text evidence="2">Belongs to the dynein heavy chain family.</text>
</comment>
<dbReference type="PANTHER" id="PTHR46532">
    <property type="entry name" value="MALE FERTILITY FACTOR KL5"/>
    <property type="match status" value="1"/>
</dbReference>
<evidence type="ECO:0000256" key="9">
    <source>
        <dbReference type="ARBA" id="ARBA00023054"/>
    </source>
</evidence>
<dbReference type="Gene3D" id="1.10.8.720">
    <property type="entry name" value="Region D6 of dynein motor"/>
    <property type="match status" value="1"/>
</dbReference>
<feature type="coiled-coil region" evidence="14">
    <location>
        <begin position="2701"/>
        <end position="2735"/>
    </location>
</feature>
<dbReference type="Gene3D" id="1.20.140.100">
    <property type="entry name" value="Dynein heavy chain, N-terminal domain 2"/>
    <property type="match status" value="1"/>
</dbReference>
<dbReference type="Gene3D" id="1.10.8.710">
    <property type="match status" value="1"/>
</dbReference>
<dbReference type="Pfam" id="PF12777">
    <property type="entry name" value="MT"/>
    <property type="match status" value="1"/>
</dbReference>
<evidence type="ECO:0000256" key="3">
    <source>
        <dbReference type="ARBA" id="ARBA00022490"/>
    </source>
</evidence>
<dbReference type="Gene3D" id="1.20.1270.280">
    <property type="match status" value="1"/>
</dbReference>
<dbReference type="Pfam" id="PF18199">
    <property type="entry name" value="Dynein_C"/>
    <property type="match status" value="1"/>
</dbReference>
<dbReference type="Pfam" id="PF12781">
    <property type="entry name" value="AAA_9"/>
    <property type="match status" value="1"/>
</dbReference>
<evidence type="ECO:0000256" key="4">
    <source>
        <dbReference type="ARBA" id="ARBA00022701"/>
    </source>
</evidence>
<dbReference type="SUPFAM" id="SSF52540">
    <property type="entry name" value="P-loop containing nucleoside triphosphate hydrolases"/>
    <property type="match status" value="4"/>
</dbReference>
<dbReference type="FunFam" id="1.20.58.1120:FF:000004">
    <property type="entry name" value="Dynein axonemal heavy chain 5"/>
    <property type="match status" value="1"/>
</dbReference>
<dbReference type="GO" id="GO:0007018">
    <property type="term" value="P:microtubule-based movement"/>
    <property type="evidence" value="ECO:0007669"/>
    <property type="project" value="InterPro"/>
</dbReference>
<dbReference type="SMART" id="SM00382">
    <property type="entry name" value="AAA"/>
    <property type="match status" value="3"/>
</dbReference>
<dbReference type="InterPro" id="IPR042228">
    <property type="entry name" value="Dynein_linker_3"/>
</dbReference>
<dbReference type="InterPro" id="IPR013602">
    <property type="entry name" value="Dynein_heavy_linker"/>
</dbReference>
<evidence type="ECO:0000256" key="15">
    <source>
        <dbReference type="SAM" id="MobiDB-lite"/>
    </source>
</evidence>
<dbReference type="EMBL" id="CAKXAJ010025546">
    <property type="protein sequence ID" value="CAH2240702.1"/>
    <property type="molecule type" value="Genomic_DNA"/>
</dbReference>
<dbReference type="OrthoDB" id="286107at2759"/>
<organism evidence="17 18">
    <name type="scientific">Pararge aegeria aegeria</name>
    <dbReference type="NCBI Taxonomy" id="348720"/>
    <lineage>
        <taxon>Eukaryota</taxon>
        <taxon>Metazoa</taxon>
        <taxon>Ecdysozoa</taxon>
        <taxon>Arthropoda</taxon>
        <taxon>Hexapoda</taxon>
        <taxon>Insecta</taxon>
        <taxon>Pterygota</taxon>
        <taxon>Neoptera</taxon>
        <taxon>Endopterygota</taxon>
        <taxon>Lepidoptera</taxon>
        <taxon>Glossata</taxon>
        <taxon>Ditrysia</taxon>
        <taxon>Papilionoidea</taxon>
        <taxon>Nymphalidae</taxon>
        <taxon>Satyrinae</taxon>
        <taxon>Satyrini</taxon>
        <taxon>Parargina</taxon>
        <taxon>Pararge</taxon>
    </lineage>
</organism>
<dbReference type="Gene3D" id="1.10.472.130">
    <property type="match status" value="1"/>
</dbReference>
<keyword evidence="8" id="KW-0243">Dynein</keyword>
<keyword evidence="9 14" id="KW-0175">Coiled coil</keyword>
<dbReference type="GO" id="GO:0031514">
    <property type="term" value="C:motile cilium"/>
    <property type="evidence" value="ECO:0007669"/>
    <property type="project" value="UniProtKB-ARBA"/>
</dbReference>